<feature type="compositionally biased region" description="Low complexity" evidence="1">
    <location>
        <begin position="8"/>
        <end position="21"/>
    </location>
</feature>
<sequence length="116" mass="11909">MRFKTCGRRFAGSAAPPAGGRRSPGRAERSRPWLEGGADHLRAGGRGAAGRSSASLWRRSPASSSAAGASRAARGMSPSGSAARKAASPTAAMARKGPRTLLLELNSPRCVAPLKR</sequence>
<evidence type="ECO:0000256" key="1">
    <source>
        <dbReference type="SAM" id="MobiDB-lite"/>
    </source>
</evidence>
<feature type="compositionally biased region" description="Low complexity" evidence="1">
    <location>
        <begin position="49"/>
        <end position="94"/>
    </location>
</feature>
<dbReference type="EMBL" id="CAUYUJ010013636">
    <property type="protein sequence ID" value="CAK0836520.1"/>
    <property type="molecule type" value="Genomic_DNA"/>
</dbReference>
<accession>A0ABN9SVG7</accession>
<protein>
    <submittedName>
        <fullName evidence="2">Uncharacterized protein</fullName>
    </submittedName>
</protein>
<reference evidence="2" key="1">
    <citation type="submission" date="2023-10" db="EMBL/GenBank/DDBJ databases">
        <authorList>
            <person name="Chen Y."/>
            <person name="Shah S."/>
            <person name="Dougan E. K."/>
            <person name="Thang M."/>
            <person name="Chan C."/>
        </authorList>
    </citation>
    <scope>NUCLEOTIDE SEQUENCE [LARGE SCALE GENOMIC DNA]</scope>
</reference>
<keyword evidence="3" id="KW-1185">Reference proteome</keyword>
<organism evidence="2 3">
    <name type="scientific">Prorocentrum cordatum</name>
    <dbReference type="NCBI Taxonomy" id="2364126"/>
    <lineage>
        <taxon>Eukaryota</taxon>
        <taxon>Sar</taxon>
        <taxon>Alveolata</taxon>
        <taxon>Dinophyceae</taxon>
        <taxon>Prorocentrales</taxon>
        <taxon>Prorocentraceae</taxon>
        <taxon>Prorocentrum</taxon>
    </lineage>
</organism>
<feature type="region of interest" description="Disordered" evidence="1">
    <location>
        <begin position="1"/>
        <end position="100"/>
    </location>
</feature>
<dbReference type="Proteomes" id="UP001189429">
    <property type="component" value="Unassembled WGS sequence"/>
</dbReference>
<name>A0ABN9SVG7_9DINO</name>
<evidence type="ECO:0000313" key="3">
    <source>
        <dbReference type="Proteomes" id="UP001189429"/>
    </source>
</evidence>
<evidence type="ECO:0000313" key="2">
    <source>
        <dbReference type="EMBL" id="CAK0836520.1"/>
    </source>
</evidence>
<comment type="caution">
    <text evidence="2">The sequence shown here is derived from an EMBL/GenBank/DDBJ whole genome shotgun (WGS) entry which is preliminary data.</text>
</comment>
<gene>
    <name evidence="2" type="ORF">PCOR1329_LOCUS32981</name>
</gene>
<proteinExistence type="predicted"/>
<feature type="compositionally biased region" description="Basic and acidic residues" evidence="1">
    <location>
        <begin position="25"/>
        <end position="42"/>
    </location>
</feature>